<name>A0A1C6IZB4_9FIRM</name>
<dbReference type="PANTHER" id="PTHR42756">
    <property type="entry name" value="TRANSCRIPTIONAL REGULATOR, MARR"/>
    <property type="match status" value="1"/>
</dbReference>
<evidence type="ECO:0000256" key="1">
    <source>
        <dbReference type="ARBA" id="ARBA00023015"/>
    </source>
</evidence>
<evidence type="ECO:0000313" key="5">
    <source>
        <dbReference type="EMBL" id="SCJ75186.1"/>
    </source>
</evidence>
<dbReference type="PANTHER" id="PTHR42756:SF1">
    <property type="entry name" value="TRANSCRIPTIONAL REPRESSOR OF EMRAB OPERON"/>
    <property type="match status" value="1"/>
</dbReference>
<dbReference type="SUPFAM" id="SSF46785">
    <property type="entry name" value="Winged helix' DNA-binding domain"/>
    <property type="match status" value="1"/>
</dbReference>
<dbReference type="GO" id="GO:0003700">
    <property type="term" value="F:DNA-binding transcription factor activity"/>
    <property type="evidence" value="ECO:0007669"/>
    <property type="project" value="InterPro"/>
</dbReference>
<dbReference type="PROSITE" id="PS50995">
    <property type="entry name" value="HTH_MARR_2"/>
    <property type="match status" value="1"/>
</dbReference>
<gene>
    <name evidence="5" type="ORF">SAMEA3545359_01794</name>
</gene>
<dbReference type="GO" id="GO:0003677">
    <property type="term" value="F:DNA binding"/>
    <property type="evidence" value="ECO:0007669"/>
    <property type="project" value="UniProtKB-KW"/>
</dbReference>
<organism evidence="5">
    <name type="scientific">uncultured Anaerotruncus sp</name>
    <dbReference type="NCBI Taxonomy" id="905011"/>
    <lineage>
        <taxon>Bacteria</taxon>
        <taxon>Bacillati</taxon>
        <taxon>Bacillota</taxon>
        <taxon>Clostridia</taxon>
        <taxon>Eubacteriales</taxon>
        <taxon>Oscillospiraceae</taxon>
        <taxon>Anaerotruncus</taxon>
        <taxon>environmental samples</taxon>
    </lineage>
</organism>
<reference evidence="5" key="1">
    <citation type="submission" date="2015-09" db="EMBL/GenBank/DDBJ databases">
        <authorList>
            <consortium name="Pathogen Informatics"/>
        </authorList>
    </citation>
    <scope>NUCLEOTIDE SEQUENCE</scope>
    <source>
        <strain evidence="5">2789STDY5834896</strain>
    </source>
</reference>
<dbReference type="Pfam" id="PF01047">
    <property type="entry name" value="MarR"/>
    <property type="match status" value="1"/>
</dbReference>
<keyword evidence="1" id="KW-0805">Transcription regulation</keyword>
<keyword evidence="2" id="KW-0238">DNA-binding</keyword>
<accession>A0A1C6IZB4</accession>
<dbReference type="Gene3D" id="1.10.10.10">
    <property type="entry name" value="Winged helix-like DNA-binding domain superfamily/Winged helix DNA-binding domain"/>
    <property type="match status" value="1"/>
</dbReference>
<evidence type="ECO:0000259" key="4">
    <source>
        <dbReference type="PROSITE" id="PS50995"/>
    </source>
</evidence>
<dbReference type="SMART" id="SM00347">
    <property type="entry name" value="HTH_MARR"/>
    <property type="match status" value="1"/>
</dbReference>
<evidence type="ECO:0000256" key="2">
    <source>
        <dbReference type="ARBA" id="ARBA00023125"/>
    </source>
</evidence>
<feature type="domain" description="HTH marR-type" evidence="4">
    <location>
        <begin position="11"/>
        <end position="142"/>
    </location>
</feature>
<evidence type="ECO:0000256" key="3">
    <source>
        <dbReference type="ARBA" id="ARBA00023163"/>
    </source>
</evidence>
<dbReference type="PRINTS" id="PR00598">
    <property type="entry name" value="HTHMARR"/>
</dbReference>
<dbReference type="InterPro" id="IPR000835">
    <property type="entry name" value="HTH_MarR-typ"/>
</dbReference>
<dbReference type="AlphaFoldDB" id="A0A1C6IZB4"/>
<proteinExistence type="predicted"/>
<dbReference type="EMBL" id="FMHG01000001">
    <property type="protein sequence ID" value="SCJ75186.1"/>
    <property type="molecule type" value="Genomic_DNA"/>
</dbReference>
<sequence length="162" mass="18239">MDEKDQINLFLTDIFSSILTLEEEFIATVNRDHTPGISVTEAHIIEKVGLDQSQRMGDLAAGLGVTMPTMTIAIERLCRKGLVQRRRSEQDRRVVNISLTDPGRQIFLLHQIFHEKLVENLTAALSDAEIAQLQSFLGRINHFFTDLVGKGILAQQVLEDLE</sequence>
<keyword evidence="3" id="KW-0804">Transcription</keyword>
<protein>
    <submittedName>
        <fullName evidence="5">Transcriptional regulator SlyA</fullName>
    </submittedName>
</protein>
<dbReference type="InterPro" id="IPR036390">
    <property type="entry name" value="WH_DNA-bd_sf"/>
</dbReference>
<dbReference type="InterPro" id="IPR036388">
    <property type="entry name" value="WH-like_DNA-bd_sf"/>
</dbReference>